<dbReference type="NCBIfam" id="NF006341">
    <property type="entry name" value="PRK08568.1-5"/>
    <property type="match status" value="1"/>
</dbReference>
<keyword evidence="5 9" id="KW-0653">Protein transport</keyword>
<evidence type="ECO:0000256" key="9">
    <source>
        <dbReference type="RuleBase" id="RU003484"/>
    </source>
</evidence>
<dbReference type="RefSeq" id="XP_009497020.1">
    <property type="nucleotide sequence ID" value="XM_009498745.1"/>
</dbReference>
<feature type="transmembrane region" description="Helical" evidence="11">
    <location>
        <begin position="172"/>
        <end position="193"/>
    </location>
</feature>
<feature type="domain" description="Translocon Sec61/SecY plug" evidence="12">
    <location>
        <begin position="39"/>
        <end position="73"/>
    </location>
</feature>
<keyword evidence="8 11" id="KW-0472">Membrane</keyword>
<dbReference type="InterPro" id="IPR030659">
    <property type="entry name" value="SecY_CS"/>
</dbReference>
<feature type="transmembrane region" description="Helical" evidence="11">
    <location>
        <begin position="143"/>
        <end position="165"/>
    </location>
</feature>
<dbReference type="OMA" id="PMMRQMF"/>
<dbReference type="GO" id="GO:0012505">
    <property type="term" value="C:endomembrane system"/>
    <property type="evidence" value="ECO:0007669"/>
    <property type="project" value="UniProtKB-SubCell"/>
</dbReference>
<feature type="transmembrane region" description="Helical" evidence="11">
    <location>
        <begin position="199"/>
        <end position="221"/>
    </location>
</feature>
<evidence type="ECO:0000313" key="13">
    <source>
        <dbReference type="EMBL" id="KCV68588.1"/>
    </source>
</evidence>
<feature type="transmembrane region" description="Helical" evidence="11">
    <location>
        <begin position="360"/>
        <end position="380"/>
    </location>
</feature>
<keyword evidence="4 9" id="KW-0812">Transmembrane</keyword>
<proteinExistence type="inferred from homology"/>
<evidence type="ECO:0000256" key="10">
    <source>
        <dbReference type="RuleBase" id="RU004349"/>
    </source>
</evidence>
<keyword evidence="7 9" id="KW-0811">Translocation</keyword>
<dbReference type="GO" id="GO:0016020">
    <property type="term" value="C:membrane"/>
    <property type="evidence" value="ECO:0007669"/>
    <property type="project" value="UniProtKB-SubCell"/>
</dbReference>
<sequence length="474" mass="52526">MRVLHLLRPVYSYLPEVKEPNKRAISFKEKLMWTGVCLLIYLVCSQVPLFGILSNEKADPFYWARMILASNRGTLMELGITPLVTSGMILQVLVGANIIEVDQSVEEDRELYAAAQKFIGLVWSLGQAIVSVYTGMYGNPADLGLPICALLVLQLFLAGLLVMLIDELLSKGYGLGSGITLFISTNICENILWKAFSPTTINLGRGTEFEGAIISLIYLLATRTDKTRALREAFYRDNLPNVTNLLATVLIFLIVIYFQGFRVDVRIQSTRGYSPPMTYPIKLFYTSNMPIIFHSALVTNVYLFSQILYNQFPENFLVRMFGVWRNHPGSSQLFAVGGLAYYMSPPRTLADIASDPVHTIIYIAFVLGTCALFSSIWVSFSGQSARDVAAQFRAQSITIKGHSNNVEGFLNRFIPIAAAFGGLCIGALSIFADFTGAIGSGTGILLAVSSIFQYYELFVKEQREKGVSLQSLME</sequence>
<feature type="transmembrane region" description="Helical" evidence="11">
    <location>
        <begin position="242"/>
        <end position="263"/>
    </location>
</feature>
<dbReference type="InterPro" id="IPR023201">
    <property type="entry name" value="SecY_dom_sf"/>
</dbReference>
<feature type="transmembrane region" description="Helical" evidence="11">
    <location>
        <begin position="118"/>
        <end position="137"/>
    </location>
</feature>
<evidence type="ECO:0000256" key="1">
    <source>
        <dbReference type="ARBA" id="ARBA00004127"/>
    </source>
</evidence>
<evidence type="ECO:0000313" key="14">
    <source>
        <dbReference type="Proteomes" id="UP000030693"/>
    </source>
</evidence>
<keyword evidence="3 9" id="KW-0813">Transport</keyword>
<evidence type="ECO:0000256" key="2">
    <source>
        <dbReference type="ARBA" id="ARBA00005751"/>
    </source>
</evidence>
<feature type="transmembrane region" description="Helical" evidence="11">
    <location>
        <begin position="409"/>
        <end position="431"/>
    </location>
</feature>
<evidence type="ECO:0000259" key="12">
    <source>
        <dbReference type="Pfam" id="PF10559"/>
    </source>
</evidence>
<evidence type="ECO:0000256" key="7">
    <source>
        <dbReference type="ARBA" id="ARBA00023010"/>
    </source>
</evidence>
<name>A0A058Z3V0_FONAL</name>
<evidence type="ECO:0000256" key="11">
    <source>
        <dbReference type="SAM" id="Phobius"/>
    </source>
</evidence>
<comment type="subcellular location">
    <subcellularLocation>
        <location evidence="1">Endomembrane system</location>
        <topology evidence="1">Multi-pass membrane protein</topology>
    </subcellularLocation>
    <subcellularLocation>
        <location evidence="9">Membrane</location>
        <topology evidence="9">Multi-pass membrane protein</topology>
    </subcellularLocation>
</comment>
<dbReference type="Proteomes" id="UP000030693">
    <property type="component" value="Unassembled WGS sequence"/>
</dbReference>
<evidence type="ECO:0000256" key="6">
    <source>
        <dbReference type="ARBA" id="ARBA00022989"/>
    </source>
</evidence>
<dbReference type="InterPro" id="IPR019561">
    <property type="entry name" value="Translocon_Sec61/SecY_plug_dom"/>
</dbReference>
<gene>
    <name evidence="13" type="ORF">H696_04880</name>
</gene>
<keyword evidence="6 11" id="KW-1133">Transmembrane helix</keyword>
<evidence type="ECO:0000256" key="5">
    <source>
        <dbReference type="ARBA" id="ARBA00022927"/>
    </source>
</evidence>
<dbReference type="GO" id="GO:0015031">
    <property type="term" value="P:protein transport"/>
    <property type="evidence" value="ECO:0007669"/>
    <property type="project" value="UniProtKB-KW"/>
</dbReference>
<evidence type="ECO:0000256" key="3">
    <source>
        <dbReference type="ARBA" id="ARBA00022448"/>
    </source>
</evidence>
<dbReference type="Gene3D" id="1.10.3370.10">
    <property type="entry name" value="SecY subunit domain"/>
    <property type="match status" value="1"/>
</dbReference>
<dbReference type="InterPro" id="IPR002208">
    <property type="entry name" value="SecY/SEC61-alpha"/>
</dbReference>
<accession>A0A058Z3V0</accession>
<dbReference type="Pfam" id="PF10559">
    <property type="entry name" value="Plug_translocon"/>
    <property type="match status" value="1"/>
</dbReference>
<dbReference type="NCBIfam" id="TIGR00967">
    <property type="entry name" value="3a0501s007"/>
    <property type="match status" value="1"/>
</dbReference>
<comment type="similarity">
    <text evidence="2 10">Belongs to the SecY/SEC61-alpha family.</text>
</comment>
<dbReference type="AlphaFoldDB" id="A0A058Z3V0"/>
<keyword evidence="14" id="KW-1185">Reference proteome</keyword>
<dbReference type="STRING" id="691883.A0A058Z3V0"/>
<feature type="transmembrane region" description="Helical" evidence="11">
    <location>
        <begin position="316"/>
        <end position="340"/>
    </location>
</feature>
<protein>
    <submittedName>
        <fullName evidence="13">Protein transporter SEC61 subunit alpha</fullName>
    </submittedName>
</protein>
<organism evidence="13">
    <name type="scientific">Fonticula alba</name>
    <name type="common">Slime mold</name>
    <dbReference type="NCBI Taxonomy" id="691883"/>
    <lineage>
        <taxon>Eukaryota</taxon>
        <taxon>Rotosphaerida</taxon>
        <taxon>Fonticulaceae</taxon>
        <taxon>Fonticula</taxon>
    </lineage>
</organism>
<dbReference type="SUPFAM" id="SSF103491">
    <property type="entry name" value="Preprotein translocase SecY subunit"/>
    <property type="match status" value="1"/>
</dbReference>
<reference evidence="13" key="1">
    <citation type="submission" date="2013-04" db="EMBL/GenBank/DDBJ databases">
        <title>The Genome Sequence of Fonticula alba ATCC 38817.</title>
        <authorList>
            <consortium name="The Broad Institute Genomics Platform"/>
            <person name="Russ C."/>
            <person name="Cuomo C."/>
            <person name="Burger G."/>
            <person name="Gray M.W."/>
            <person name="Holland P.W.H."/>
            <person name="King N."/>
            <person name="Lang F.B.F."/>
            <person name="Roger A.J."/>
            <person name="Ruiz-Trillo I."/>
            <person name="Brown M."/>
            <person name="Walker B."/>
            <person name="Young S."/>
            <person name="Zeng Q."/>
            <person name="Gargeya S."/>
            <person name="Fitzgerald M."/>
            <person name="Haas B."/>
            <person name="Abouelleil A."/>
            <person name="Allen A.W."/>
            <person name="Alvarado L."/>
            <person name="Arachchi H.M."/>
            <person name="Berlin A.M."/>
            <person name="Chapman S.B."/>
            <person name="Gainer-Dewar J."/>
            <person name="Goldberg J."/>
            <person name="Griggs A."/>
            <person name="Gujja S."/>
            <person name="Hansen M."/>
            <person name="Howarth C."/>
            <person name="Imamovic A."/>
            <person name="Ireland A."/>
            <person name="Larimer J."/>
            <person name="McCowan C."/>
            <person name="Murphy C."/>
            <person name="Pearson M."/>
            <person name="Poon T.W."/>
            <person name="Priest M."/>
            <person name="Roberts A."/>
            <person name="Saif S."/>
            <person name="Shea T."/>
            <person name="Sisk P."/>
            <person name="Sykes S."/>
            <person name="Wortman J."/>
            <person name="Nusbaum C."/>
            <person name="Birren B."/>
        </authorList>
    </citation>
    <scope>NUCLEOTIDE SEQUENCE [LARGE SCALE GENOMIC DNA]</scope>
    <source>
        <strain evidence="13">ATCC 38817</strain>
    </source>
</reference>
<dbReference type="OrthoDB" id="420669at2759"/>
<evidence type="ECO:0000256" key="4">
    <source>
        <dbReference type="ARBA" id="ARBA00022692"/>
    </source>
</evidence>
<evidence type="ECO:0000256" key="8">
    <source>
        <dbReference type="ARBA" id="ARBA00023136"/>
    </source>
</evidence>
<feature type="transmembrane region" description="Helical" evidence="11">
    <location>
        <begin position="73"/>
        <end position="98"/>
    </location>
</feature>
<feature type="transmembrane region" description="Helical" evidence="11">
    <location>
        <begin position="31"/>
        <end position="53"/>
    </location>
</feature>
<dbReference type="PROSITE" id="PS00755">
    <property type="entry name" value="SECY_1"/>
    <property type="match status" value="1"/>
</dbReference>
<feature type="transmembrane region" description="Helical" evidence="11">
    <location>
        <begin position="437"/>
        <end position="455"/>
    </location>
</feature>
<dbReference type="Pfam" id="PF00344">
    <property type="entry name" value="SecY"/>
    <property type="match status" value="1"/>
</dbReference>
<dbReference type="FunFam" id="1.10.3370.10:FF:000009">
    <property type="entry name" value="Pretranslocation protein, alpha subunit, putative"/>
    <property type="match status" value="1"/>
</dbReference>
<dbReference type="PANTHER" id="PTHR10906">
    <property type="entry name" value="SECY/SEC61-ALPHA FAMILY MEMBER"/>
    <property type="match status" value="1"/>
</dbReference>
<dbReference type="PIRSF" id="PIRSF004557">
    <property type="entry name" value="SecY"/>
    <property type="match status" value="1"/>
</dbReference>
<dbReference type="eggNOG" id="KOG1373">
    <property type="taxonomic scope" value="Eukaryota"/>
</dbReference>
<dbReference type="EMBL" id="KB932208">
    <property type="protein sequence ID" value="KCV68588.1"/>
    <property type="molecule type" value="Genomic_DNA"/>
</dbReference>
<dbReference type="GeneID" id="20529605"/>
<dbReference type="PROSITE" id="PS00756">
    <property type="entry name" value="SECY_2"/>
    <property type="match status" value="1"/>
</dbReference>
<feature type="transmembrane region" description="Helical" evidence="11">
    <location>
        <begin position="283"/>
        <end position="304"/>
    </location>
</feature>